<protein>
    <submittedName>
        <fullName evidence="1">Uncharacterized protein</fullName>
    </submittedName>
</protein>
<dbReference type="RefSeq" id="XP_036636155.1">
    <property type="nucleotide sequence ID" value="XM_036770310.1"/>
</dbReference>
<sequence length="96" mass="11228">MPDYYRKTRLEHYDPYRRASLYIEPLNIDDSEIESLEFCSSFMLDADIFDDDFEIASVVEEYKPLATTAKWSAKFTVAWEALLVFTSKCAKLLQPN</sequence>
<dbReference type="VEuPathDB" id="FungiDB:PC9H_000655"/>
<dbReference type="GeneID" id="59370496"/>
<accession>A0A8H7A5G0</accession>
<proteinExistence type="predicted"/>
<organism evidence="1 2">
    <name type="scientific">Pleurotus ostreatus</name>
    <name type="common">Oyster mushroom</name>
    <name type="synonym">White-rot fungus</name>
    <dbReference type="NCBI Taxonomy" id="5322"/>
    <lineage>
        <taxon>Eukaryota</taxon>
        <taxon>Fungi</taxon>
        <taxon>Dikarya</taxon>
        <taxon>Basidiomycota</taxon>
        <taxon>Agaricomycotina</taxon>
        <taxon>Agaricomycetes</taxon>
        <taxon>Agaricomycetidae</taxon>
        <taxon>Agaricales</taxon>
        <taxon>Pleurotineae</taxon>
        <taxon>Pleurotaceae</taxon>
        <taxon>Pleurotus</taxon>
    </lineage>
</organism>
<name>A0A8H7A5G0_PLEOS</name>
<dbReference type="OrthoDB" id="10326917at2759"/>
<keyword evidence="2" id="KW-1185">Reference proteome</keyword>
<evidence type="ECO:0000313" key="1">
    <source>
        <dbReference type="EMBL" id="KAF7440311.1"/>
    </source>
</evidence>
<gene>
    <name evidence="1" type="ORF">PC9H_000655</name>
</gene>
<dbReference type="AlphaFoldDB" id="A0A8H7A5G0"/>
<comment type="caution">
    <text evidence="1">The sequence shown here is derived from an EMBL/GenBank/DDBJ whole genome shotgun (WGS) entry which is preliminary data.</text>
</comment>
<dbReference type="Proteomes" id="UP000623687">
    <property type="component" value="Unassembled WGS sequence"/>
</dbReference>
<evidence type="ECO:0000313" key="2">
    <source>
        <dbReference type="Proteomes" id="UP000623687"/>
    </source>
</evidence>
<dbReference type="EMBL" id="JACETU010000001">
    <property type="protein sequence ID" value="KAF7440311.1"/>
    <property type="molecule type" value="Genomic_DNA"/>
</dbReference>
<reference evidence="1" key="1">
    <citation type="submission" date="2019-07" db="EMBL/GenBank/DDBJ databases">
        <authorList>
            <person name="Palmer J.M."/>
        </authorList>
    </citation>
    <scope>NUCLEOTIDE SEQUENCE</scope>
    <source>
        <strain evidence="1">PC9</strain>
    </source>
</reference>